<dbReference type="EMBL" id="CP081674">
    <property type="protein sequence ID" value="QZH69487.1"/>
    <property type="molecule type" value="Genomic_DNA"/>
</dbReference>
<dbReference type="Proteomes" id="UP000825598">
    <property type="component" value="Plasmid unnamed1"/>
</dbReference>
<gene>
    <name evidence="1" type="ORF">K6L26_30615</name>
</gene>
<organism evidence="1 2">
    <name type="scientific">Mycolicibacterium farcinogenes</name>
    <name type="common">Mycobacterium farcinogenes</name>
    <dbReference type="NCBI Taxonomy" id="1802"/>
    <lineage>
        <taxon>Bacteria</taxon>
        <taxon>Bacillati</taxon>
        <taxon>Actinomycetota</taxon>
        <taxon>Actinomycetes</taxon>
        <taxon>Mycobacteriales</taxon>
        <taxon>Mycobacteriaceae</taxon>
        <taxon>Mycolicibacterium</taxon>
    </lineage>
</organism>
<keyword evidence="2" id="KW-1185">Reference proteome</keyword>
<protein>
    <submittedName>
        <fullName evidence="1">YbaB/EbfC family nucleoid-associated protein</fullName>
    </submittedName>
</protein>
<evidence type="ECO:0000313" key="1">
    <source>
        <dbReference type="EMBL" id="QZH69487.1"/>
    </source>
</evidence>
<sequence length="116" mass="12750">MTVYEYPGYEADAEFSRQMIQRVERISNVLSKLRAEWDSIGIDVTAGDGDVELSVDARGRLVSLSLAEGCTVRYTHEGLEELLNTALKSAVTAAAEEHAAVPITIAEEYDDELDEV</sequence>
<evidence type="ECO:0000313" key="2">
    <source>
        <dbReference type="Proteomes" id="UP000825598"/>
    </source>
</evidence>
<proteinExistence type="predicted"/>
<name>A0ACD1FRC7_MYCFR</name>
<accession>A0ACD1FRC7</accession>
<reference evidence="1" key="1">
    <citation type="submission" date="2021-07" db="EMBL/GenBank/DDBJ databases">
        <title>Complete Genome Sequences of Mycobacterium farcinogenes Isolated from Clinical Specimens from Patients in Thailand.</title>
        <authorList>
            <person name="Sodsai P."/>
        </authorList>
    </citation>
    <scope>NUCLEOTIDE SEQUENCE</scope>
    <source>
        <strain evidence="1">BKK/CU-MFGFA-001</strain>
    </source>
</reference>
<geneLocation type="plasmid" evidence="1 2">
    <name>unnamed1</name>
</geneLocation>
<keyword evidence="1" id="KW-0614">Plasmid</keyword>